<dbReference type="InterPro" id="IPR024704">
    <property type="entry name" value="SMC"/>
</dbReference>
<dbReference type="SUPFAM" id="SSF75553">
    <property type="entry name" value="Smc hinge domain"/>
    <property type="match status" value="1"/>
</dbReference>
<dbReference type="Pfam" id="PF06470">
    <property type="entry name" value="SMC_hinge"/>
    <property type="match status" value="1"/>
</dbReference>
<dbReference type="InterPro" id="IPR003395">
    <property type="entry name" value="RecF/RecN/SMC_N"/>
</dbReference>
<dbReference type="GO" id="GO:0030261">
    <property type="term" value="P:chromosome condensation"/>
    <property type="evidence" value="ECO:0007669"/>
    <property type="project" value="InterPro"/>
</dbReference>
<dbReference type="GO" id="GO:0007062">
    <property type="term" value="P:sister chromatid cohesion"/>
    <property type="evidence" value="ECO:0007669"/>
    <property type="project" value="InterPro"/>
</dbReference>
<evidence type="ECO:0000256" key="4">
    <source>
        <dbReference type="ARBA" id="ARBA00022840"/>
    </source>
</evidence>
<organism evidence="9 10">
    <name type="scientific">Liquorilactobacillus satsumensis DSM 16230 = JCM 12392</name>
    <dbReference type="NCBI Taxonomy" id="1423801"/>
    <lineage>
        <taxon>Bacteria</taxon>
        <taxon>Bacillati</taxon>
        <taxon>Bacillota</taxon>
        <taxon>Bacilli</taxon>
        <taxon>Lactobacillales</taxon>
        <taxon>Lactobacillaceae</taxon>
        <taxon>Liquorilactobacillus</taxon>
    </lineage>
</organism>
<evidence type="ECO:0000256" key="2">
    <source>
        <dbReference type="ARBA" id="ARBA00022490"/>
    </source>
</evidence>
<dbReference type="InterPro" id="IPR011890">
    <property type="entry name" value="SMC_prok"/>
</dbReference>
<comment type="domain">
    <text evidence="7">Contains large globular domains required for ATP hydrolysis at each terminus and a third globular domain forming a flexible hinge near the middle of the molecule. These domains are separated by coiled-coil structures.</text>
</comment>
<dbReference type="FunFam" id="3.40.50.300:FF:000984">
    <property type="entry name" value="Chromosome partition protein Smc"/>
    <property type="match status" value="1"/>
</dbReference>
<dbReference type="PANTHER" id="PTHR43977">
    <property type="entry name" value="STRUCTURAL MAINTENANCE OF CHROMOSOMES PROTEIN 3"/>
    <property type="match status" value="1"/>
</dbReference>
<evidence type="ECO:0000313" key="9">
    <source>
        <dbReference type="EMBL" id="KRL99897.1"/>
    </source>
</evidence>
<dbReference type="FunFam" id="3.40.50.300:FF:000901">
    <property type="entry name" value="Chromosome partition protein Smc"/>
    <property type="match status" value="1"/>
</dbReference>
<dbReference type="InterPro" id="IPR027417">
    <property type="entry name" value="P-loop_NTPase"/>
</dbReference>
<dbReference type="PIRSF" id="PIRSF005719">
    <property type="entry name" value="SMC"/>
    <property type="match status" value="1"/>
</dbReference>
<feature type="coiled-coil region" evidence="7">
    <location>
        <begin position="332"/>
        <end position="391"/>
    </location>
</feature>
<evidence type="ECO:0000256" key="3">
    <source>
        <dbReference type="ARBA" id="ARBA00022741"/>
    </source>
</evidence>
<feature type="coiled-coil region" evidence="7">
    <location>
        <begin position="979"/>
        <end position="1027"/>
    </location>
</feature>
<dbReference type="RefSeq" id="WP_056959967.1">
    <property type="nucleotide sequence ID" value="NZ_AZFQ01000019.1"/>
</dbReference>
<evidence type="ECO:0000256" key="6">
    <source>
        <dbReference type="ARBA" id="ARBA00023125"/>
    </source>
</evidence>
<dbReference type="GeneID" id="98307368"/>
<dbReference type="AlphaFoldDB" id="A0A0R1V2N3"/>
<keyword evidence="10" id="KW-1185">Reference proteome</keyword>
<comment type="subcellular location">
    <subcellularLocation>
        <location evidence="1 7">Cytoplasm</location>
    </subcellularLocation>
</comment>
<dbReference type="GO" id="GO:0006260">
    <property type="term" value="P:DNA replication"/>
    <property type="evidence" value="ECO:0007669"/>
    <property type="project" value="UniProtKB-UniRule"/>
</dbReference>
<evidence type="ECO:0000313" key="10">
    <source>
        <dbReference type="Proteomes" id="UP000051166"/>
    </source>
</evidence>
<dbReference type="NCBIfam" id="TIGR02168">
    <property type="entry name" value="SMC_prok_B"/>
    <property type="match status" value="1"/>
</dbReference>
<keyword evidence="2 7" id="KW-0963">Cytoplasm</keyword>
<accession>A0A0R1V2N3</accession>
<feature type="coiled-coil region" evidence="7">
    <location>
        <begin position="672"/>
        <end position="895"/>
    </location>
</feature>
<dbReference type="HAMAP" id="MF_01894">
    <property type="entry name" value="Smc_prok"/>
    <property type="match status" value="1"/>
</dbReference>
<dbReference type="EMBL" id="AZFQ01000019">
    <property type="protein sequence ID" value="KRL99897.1"/>
    <property type="molecule type" value="Genomic_DNA"/>
</dbReference>
<dbReference type="OrthoDB" id="9808768at2"/>
<keyword evidence="5 7" id="KW-0175">Coiled coil</keyword>
<keyword evidence="4 7" id="KW-0067">ATP-binding</keyword>
<gene>
    <name evidence="7" type="primary">smc</name>
    <name evidence="9" type="ORF">FD50_GL002433</name>
</gene>
<dbReference type="SMART" id="SM00968">
    <property type="entry name" value="SMC_hinge"/>
    <property type="match status" value="1"/>
</dbReference>
<dbReference type="Proteomes" id="UP000051166">
    <property type="component" value="Unassembled WGS sequence"/>
</dbReference>
<evidence type="ECO:0000259" key="8">
    <source>
        <dbReference type="SMART" id="SM00968"/>
    </source>
</evidence>
<dbReference type="CDD" id="cd03278">
    <property type="entry name" value="ABC_SMC_barmotin"/>
    <property type="match status" value="2"/>
</dbReference>
<dbReference type="GO" id="GO:0003677">
    <property type="term" value="F:DNA binding"/>
    <property type="evidence" value="ECO:0007669"/>
    <property type="project" value="UniProtKB-UniRule"/>
</dbReference>
<keyword evidence="6 7" id="KW-0238">DNA-binding</keyword>
<evidence type="ECO:0000256" key="5">
    <source>
        <dbReference type="ARBA" id="ARBA00023054"/>
    </source>
</evidence>
<feature type="binding site" evidence="7">
    <location>
        <begin position="32"/>
        <end position="39"/>
    </location>
    <ligand>
        <name>ATP</name>
        <dbReference type="ChEBI" id="CHEBI:30616"/>
    </ligand>
</feature>
<proteinExistence type="inferred from homology"/>
<dbReference type="GO" id="GO:0005524">
    <property type="term" value="F:ATP binding"/>
    <property type="evidence" value="ECO:0007669"/>
    <property type="project" value="UniProtKB-UniRule"/>
</dbReference>
<dbReference type="Gene3D" id="3.30.70.1620">
    <property type="match status" value="1"/>
</dbReference>
<comment type="caution">
    <text evidence="9">The sequence shown here is derived from an EMBL/GenBank/DDBJ whole genome shotgun (WGS) entry which is preliminary data.</text>
</comment>
<dbReference type="InterPro" id="IPR036277">
    <property type="entry name" value="SMC_hinge_sf"/>
</dbReference>
<dbReference type="GO" id="GO:0016887">
    <property type="term" value="F:ATP hydrolysis activity"/>
    <property type="evidence" value="ECO:0007669"/>
    <property type="project" value="InterPro"/>
</dbReference>
<feature type="domain" description="SMC hinge" evidence="8">
    <location>
        <begin position="518"/>
        <end position="637"/>
    </location>
</feature>
<dbReference type="SUPFAM" id="SSF52540">
    <property type="entry name" value="P-loop containing nucleoside triphosphate hydrolases"/>
    <property type="match status" value="1"/>
</dbReference>
<feature type="coiled-coil region" evidence="7">
    <location>
        <begin position="227"/>
        <end position="303"/>
    </location>
</feature>
<dbReference type="STRING" id="1423801.FD50_GL002433"/>
<reference evidence="9 10" key="1">
    <citation type="journal article" date="2015" name="Genome Announc.">
        <title>Expanding the biotechnology potential of lactobacilli through comparative genomics of 213 strains and associated genera.</title>
        <authorList>
            <person name="Sun Z."/>
            <person name="Harris H.M."/>
            <person name="McCann A."/>
            <person name="Guo C."/>
            <person name="Argimon S."/>
            <person name="Zhang W."/>
            <person name="Yang X."/>
            <person name="Jeffery I.B."/>
            <person name="Cooney J.C."/>
            <person name="Kagawa T.F."/>
            <person name="Liu W."/>
            <person name="Song Y."/>
            <person name="Salvetti E."/>
            <person name="Wrobel A."/>
            <person name="Rasinkangas P."/>
            <person name="Parkhill J."/>
            <person name="Rea M.C."/>
            <person name="O'Sullivan O."/>
            <person name="Ritari J."/>
            <person name="Douillard F.P."/>
            <person name="Paul Ross R."/>
            <person name="Yang R."/>
            <person name="Briner A.E."/>
            <person name="Felis G.E."/>
            <person name="de Vos W.M."/>
            <person name="Barrangou R."/>
            <person name="Klaenhammer T.R."/>
            <person name="Caufield P.W."/>
            <person name="Cui Y."/>
            <person name="Zhang H."/>
            <person name="O'Toole P.W."/>
        </authorList>
    </citation>
    <scope>NUCLEOTIDE SEQUENCE [LARGE SCALE GENOMIC DNA]</scope>
    <source>
        <strain evidence="9 10">DSM 16230</strain>
    </source>
</reference>
<evidence type="ECO:0000256" key="1">
    <source>
        <dbReference type="ARBA" id="ARBA00004496"/>
    </source>
</evidence>
<name>A0A0R1V2N3_9LACO</name>
<dbReference type="GO" id="GO:0005737">
    <property type="term" value="C:cytoplasm"/>
    <property type="evidence" value="ECO:0007669"/>
    <property type="project" value="UniProtKB-SubCell"/>
</dbReference>
<dbReference type="InterPro" id="IPR010935">
    <property type="entry name" value="SMC_hinge"/>
</dbReference>
<comment type="subunit">
    <text evidence="7">Homodimer.</text>
</comment>
<dbReference type="Gene3D" id="3.40.50.300">
    <property type="entry name" value="P-loop containing nucleotide triphosphate hydrolases"/>
    <property type="match status" value="2"/>
</dbReference>
<sequence>MKLKSLVINGFKSFADKTQIDFQTGMTAIVGPNGSGKSNVIEAIRWVLGEQSAKSLRSGKMPDVIFAGASERKPLNRASVTITFTNTDRYLPLNEDEVVITRRIYRDGDSEFLLNGKQVRLKDITGLMLDTGLGKESFSIISQGRVEAIFKSKPEERRAIIEEVAGVLKYKKEKQKAQQELAQTTEHLNRVADIVGELGNQREPLKKQSSLAKDYLAQKKDFDHYNLARLVLEIERDRAKKEDHDAELNKLLQLSAQKRAALAQIKQQTADLQQQQHELNEQLDALQERSVEVAEQHERLSGQRELSQKEKDFQQLRQQELEKKHQEDLQRSKHLAVQKRQLLEQLKTLEATQNTLQHEIKALKHVQGLDEATLEQEIEELRSQIITKMQEQTTLTNQLTYLEKERQREAATQSSFAKKRAEIAQITLQLEDEAQKLKTQLDRETAKTAQLEAGVMALKKQLAQKQQKFAAQKKRWYQGLEILQRAQAQHDSLKSVSENYAGYFHGVKEILRVRGQFKGIIGSVAERLNVPAQLAVAVEMSLGSQLQNVVVTDEEAAKRAIAYLTQKKLGRVTFLPRTAVRQRRLSSYQQKTVESCSGVLGVGSQLITSQTADLPILNYLLGTTVFVENIEIAIELAKKLEHSVRVVTLAGDVINPGGSITGGALRQRSSGLLEQKQKIQQLTANIKTMQAKMKELEIAGNALQAELDDGQRQITAQEEQCAQKQQSQQATKNELAVVENKLKYQRQQNELRQLEFQSSQQTGSNFAAQKQKIKHAQGKLNTQVQQLQDSYQQKKAELTNLNKSQQQNQSHLNEIRQKLAVAAERLASLRAKQKELDEQAEQLRLEDKETQAALQQFVRQVELDSQQGSTWATRIANLEAEKEQLAVQISQGKKKRSALHEQLVVVQKENVRLTELQEIALNQQKEQSVLLNGINTALDRNLQELSQEYSLSFEAAKLQIKEENIEHVLHQLKLLKLGLKELGNVNLNAIEEYEQINQRYQFLETQQTDLLEAKKQLQNSMQEMDNEVRVRFKQTFKDVAAAFSKLFPQIFGGGQAALKLTAPEDLLTTGIEIMAQPPGKKLQQLSLLSGGEKALTAITLLFAILKVKPVPFVILDEAEAALDDANVERYAQYLRHFHAQTQFIIITHRKGTMEHADILYGITMQESGVSRMVSVSLANTRQ</sequence>
<keyword evidence="3 7" id="KW-0547">Nucleotide-binding</keyword>
<evidence type="ECO:0000256" key="7">
    <source>
        <dbReference type="HAMAP-Rule" id="MF_01894"/>
    </source>
</evidence>
<comment type="function">
    <text evidence="7">Required for chromosome condensation and partitioning.</text>
</comment>
<feature type="coiled-coil region" evidence="7">
    <location>
        <begin position="427"/>
        <end position="475"/>
    </location>
</feature>
<dbReference type="Pfam" id="PF02463">
    <property type="entry name" value="SMC_N"/>
    <property type="match status" value="1"/>
</dbReference>
<dbReference type="Gene3D" id="1.20.1060.20">
    <property type="match status" value="1"/>
</dbReference>
<dbReference type="PATRIC" id="fig|1423801.4.peg.2492"/>
<dbReference type="GO" id="GO:0007059">
    <property type="term" value="P:chromosome segregation"/>
    <property type="evidence" value="ECO:0007669"/>
    <property type="project" value="UniProtKB-UniRule"/>
</dbReference>
<comment type="similarity">
    <text evidence="7">Belongs to the SMC family.</text>
</comment>
<protein>
    <recommendedName>
        <fullName evidence="7">Chromosome partition protein Smc</fullName>
    </recommendedName>
</protein>
<dbReference type="GO" id="GO:0005694">
    <property type="term" value="C:chromosome"/>
    <property type="evidence" value="ECO:0007669"/>
    <property type="project" value="InterPro"/>
</dbReference>